<dbReference type="PANTHER" id="PTHR42993">
    <property type="entry name" value="MAOC-LIKE DEHYDRATASE DOMAIN-CONTAINING PROTEIN"/>
    <property type="match status" value="1"/>
</dbReference>
<dbReference type="EMBL" id="NIPW01000005">
    <property type="protein sequence ID" value="OWJ80278.1"/>
    <property type="molecule type" value="Genomic_DNA"/>
</dbReference>
<comment type="caution">
    <text evidence="2">The sequence shown here is derived from an EMBL/GenBank/DDBJ whole genome shotgun (WGS) entry which is preliminary data.</text>
</comment>
<protein>
    <submittedName>
        <fullName evidence="2">Nodulation protein NodN</fullName>
    </submittedName>
</protein>
<evidence type="ECO:0000259" key="1">
    <source>
        <dbReference type="Pfam" id="PF01575"/>
    </source>
</evidence>
<dbReference type="InterPro" id="IPR039375">
    <property type="entry name" value="NodN-like"/>
</dbReference>
<accession>A0A212AFK2</accession>
<dbReference type="SUPFAM" id="SSF54637">
    <property type="entry name" value="Thioesterase/thiol ester dehydrase-isomerase"/>
    <property type="match status" value="1"/>
</dbReference>
<feature type="domain" description="MaoC-like" evidence="1">
    <location>
        <begin position="10"/>
        <end position="107"/>
    </location>
</feature>
<organism evidence="2 3">
    <name type="scientific">Haematobacter genomosp. 1</name>
    <dbReference type="NCBI Taxonomy" id="366618"/>
    <lineage>
        <taxon>Bacteria</taxon>
        <taxon>Pseudomonadati</taxon>
        <taxon>Pseudomonadota</taxon>
        <taxon>Alphaproteobacteria</taxon>
        <taxon>Rhodobacterales</taxon>
        <taxon>Paracoccaceae</taxon>
        <taxon>Haematobacter</taxon>
    </lineage>
</organism>
<dbReference type="Pfam" id="PF01575">
    <property type="entry name" value="MaoC_dehydratas"/>
    <property type="match status" value="1"/>
</dbReference>
<dbReference type="Proteomes" id="UP000196878">
    <property type="component" value="Unassembled WGS sequence"/>
</dbReference>
<sequence length="144" mass="15746">MQQATDRVSDWLLVDQGLVDRFADVIGDHQYIHVDPERAAREGGFGGTIAHGFLVISLLTQLQQSAMPPGCGVEVNYGFEKVRFVAPVRVGSRIRARFTPVSSQARGSGRLDTYGVTVEVEGQQKPAAVAEWHILKAQAEEKAQ</sequence>
<dbReference type="InterPro" id="IPR002539">
    <property type="entry name" value="MaoC-like_dom"/>
</dbReference>
<keyword evidence="3" id="KW-1185">Reference proteome</keyword>
<dbReference type="InterPro" id="IPR029069">
    <property type="entry name" value="HotDog_dom_sf"/>
</dbReference>
<dbReference type="CDD" id="cd03450">
    <property type="entry name" value="NodN"/>
    <property type="match status" value="1"/>
</dbReference>
<name>A0A212AFK2_9RHOB</name>
<dbReference type="PANTHER" id="PTHR42993:SF1">
    <property type="entry name" value="MAOC-LIKE DEHYDRATASE DOMAIN-CONTAINING PROTEIN"/>
    <property type="match status" value="1"/>
</dbReference>
<gene>
    <name evidence="2" type="ORF">CDV49_03100</name>
</gene>
<proteinExistence type="predicted"/>
<reference evidence="2 3" key="1">
    <citation type="submission" date="2016-12" db="EMBL/GenBank/DDBJ databases">
        <title>Comparison of Traditional DNA-DNA Hybridization with In Silico Genomic Analysis.</title>
        <authorList>
            <person name="Nicholson A.C."/>
            <person name="Humrighouse B.W."/>
            <person name="Graziano J."/>
            <person name="Lasker B."/>
            <person name="Whitney A.M."/>
            <person name="Mcquiston J.R."/>
        </authorList>
    </citation>
    <scope>NUCLEOTIDE SEQUENCE [LARGE SCALE GENOMIC DNA]</scope>
    <source>
        <strain evidence="2 3">H2240</strain>
    </source>
</reference>
<evidence type="ECO:0000313" key="3">
    <source>
        <dbReference type="Proteomes" id="UP000196878"/>
    </source>
</evidence>
<dbReference type="RefSeq" id="WP_088214110.1">
    <property type="nucleotide sequence ID" value="NZ_NIPW01000005.1"/>
</dbReference>
<dbReference type="AlphaFoldDB" id="A0A212AFK2"/>
<evidence type="ECO:0000313" key="2">
    <source>
        <dbReference type="EMBL" id="OWJ80278.1"/>
    </source>
</evidence>
<dbReference type="Gene3D" id="3.10.129.10">
    <property type="entry name" value="Hotdog Thioesterase"/>
    <property type="match status" value="1"/>
</dbReference>
<dbReference type="OrthoDB" id="9801735at2"/>